<organism evidence="5 6">
    <name type="scientific">Candidatus Segetimicrobium genomatis</name>
    <dbReference type="NCBI Taxonomy" id="2569760"/>
    <lineage>
        <taxon>Bacteria</taxon>
        <taxon>Bacillati</taxon>
        <taxon>Candidatus Sysuimicrobiota</taxon>
        <taxon>Candidatus Sysuimicrobiia</taxon>
        <taxon>Candidatus Sysuimicrobiales</taxon>
        <taxon>Candidatus Segetimicrobiaceae</taxon>
        <taxon>Candidatus Segetimicrobium</taxon>
    </lineage>
</organism>
<comment type="similarity">
    <text evidence="1">Belongs to the ABC transporter superfamily.</text>
</comment>
<dbReference type="Pfam" id="PF00005">
    <property type="entry name" value="ABC_tran"/>
    <property type="match status" value="1"/>
</dbReference>
<dbReference type="CDD" id="cd03224">
    <property type="entry name" value="ABC_TM1139_LivF_branched"/>
    <property type="match status" value="1"/>
</dbReference>
<evidence type="ECO:0000313" key="6">
    <source>
        <dbReference type="Proteomes" id="UP000318093"/>
    </source>
</evidence>
<feature type="domain" description="ABC transporter" evidence="4">
    <location>
        <begin position="2"/>
        <end position="212"/>
    </location>
</feature>
<comment type="caution">
    <text evidence="5">The sequence shown here is derived from an EMBL/GenBank/DDBJ whole genome shotgun (WGS) entry which is preliminary data.</text>
</comment>
<evidence type="ECO:0000256" key="3">
    <source>
        <dbReference type="ARBA" id="ARBA00022970"/>
    </source>
</evidence>
<keyword evidence="3" id="KW-0029">Amino-acid transport</keyword>
<accession>A0A537JGC3</accession>
<dbReference type="GO" id="GO:0015807">
    <property type="term" value="P:L-amino acid transport"/>
    <property type="evidence" value="ECO:0007669"/>
    <property type="project" value="TreeGrafter"/>
</dbReference>
<dbReference type="EMBL" id="VBAN01000154">
    <property type="protein sequence ID" value="TMI82591.1"/>
    <property type="molecule type" value="Genomic_DNA"/>
</dbReference>
<dbReference type="SUPFAM" id="SSF52540">
    <property type="entry name" value="P-loop containing nucleoside triphosphate hydrolases"/>
    <property type="match status" value="1"/>
</dbReference>
<proteinExistence type="inferred from homology"/>
<dbReference type="AlphaFoldDB" id="A0A537JGC3"/>
<keyword evidence="2" id="KW-0813">Transport</keyword>
<keyword evidence="5" id="KW-0067">ATP-binding</keyword>
<evidence type="ECO:0000256" key="1">
    <source>
        <dbReference type="ARBA" id="ARBA00005417"/>
    </source>
</evidence>
<dbReference type="Gene3D" id="3.40.50.300">
    <property type="entry name" value="P-loop containing nucleotide triphosphate hydrolases"/>
    <property type="match status" value="2"/>
</dbReference>
<dbReference type="PROSITE" id="PS50893">
    <property type="entry name" value="ABC_TRANSPORTER_2"/>
    <property type="match status" value="1"/>
</dbReference>
<dbReference type="GO" id="GO:0016887">
    <property type="term" value="F:ATP hydrolysis activity"/>
    <property type="evidence" value="ECO:0007669"/>
    <property type="project" value="InterPro"/>
</dbReference>
<evidence type="ECO:0000256" key="2">
    <source>
        <dbReference type="ARBA" id="ARBA00022448"/>
    </source>
</evidence>
<keyword evidence="5" id="KW-0547">Nucleotide-binding</keyword>
<sequence length="212" mass="23136">MLNIEDIHTYYGDSYVLQGVSLEVRPRTAVALLGRNGMGKTTLIRSIIGFARPRQGRVLFDGQDITRLASHQIAHLGIGLVPQGRRIFPSLTVLEHLSVAARPNGAAGDRAWTMDRVFGLYPRLRERHAHRGSMLSGGEQEGLAPLLVRELRGSIGRLKEAGLSILLVEQNLPMALAIADEVYVLSKGRVVYRGTPAALSADAAVKHRYLGV</sequence>
<dbReference type="PANTHER" id="PTHR43820">
    <property type="entry name" value="HIGH-AFFINITY BRANCHED-CHAIN AMINO ACID TRANSPORT ATP-BINDING PROTEIN LIVF"/>
    <property type="match status" value="1"/>
</dbReference>
<dbReference type="PANTHER" id="PTHR43820:SF2">
    <property type="entry name" value="ABC TRANSPORTER ATP-BINDING PROTEIN"/>
    <property type="match status" value="1"/>
</dbReference>
<evidence type="ECO:0000259" key="4">
    <source>
        <dbReference type="PROSITE" id="PS50893"/>
    </source>
</evidence>
<dbReference type="InterPro" id="IPR003439">
    <property type="entry name" value="ABC_transporter-like_ATP-bd"/>
</dbReference>
<dbReference type="Proteomes" id="UP000318093">
    <property type="component" value="Unassembled WGS sequence"/>
</dbReference>
<name>A0A537JGC3_9BACT</name>
<reference evidence="5 6" key="1">
    <citation type="journal article" date="2019" name="Nat. Microbiol.">
        <title>Mediterranean grassland soil C-N compound turnover is dependent on rainfall and depth, and is mediated by genomically divergent microorganisms.</title>
        <authorList>
            <person name="Diamond S."/>
            <person name="Andeer P.F."/>
            <person name="Li Z."/>
            <person name="Crits-Christoph A."/>
            <person name="Burstein D."/>
            <person name="Anantharaman K."/>
            <person name="Lane K.R."/>
            <person name="Thomas B.C."/>
            <person name="Pan C."/>
            <person name="Northen T.R."/>
            <person name="Banfield J.F."/>
        </authorList>
    </citation>
    <scope>NUCLEOTIDE SEQUENCE [LARGE SCALE GENOMIC DNA]</scope>
    <source>
        <strain evidence="5">NP_6</strain>
    </source>
</reference>
<dbReference type="InterPro" id="IPR027417">
    <property type="entry name" value="P-loop_NTPase"/>
</dbReference>
<dbReference type="InterPro" id="IPR052156">
    <property type="entry name" value="BCAA_Transport_ATP-bd_LivF"/>
</dbReference>
<dbReference type="GO" id="GO:0005524">
    <property type="term" value="F:ATP binding"/>
    <property type="evidence" value="ECO:0007669"/>
    <property type="project" value="UniProtKB-KW"/>
</dbReference>
<protein>
    <submittedName>
        <fullName evidence="5">ABC transporter ATP-binding protein</fullName>
    </submittedName>
</protein>
<dbReference type="GO" id="GO:0015658">
    <property type="term" value="F:branched-chain amino acid transmembrane transporter activity"/>
    <property type="evidence" value="ECO:0007669"/>
    <property type="project" value="TreeGrafter"/>
</dbReference>
<evidence type="ECO:0000313" key="5">
    <source>
        <dbReference type="EMBL" id="TMI82591.1"/>
    </source>
</evidence>
<gene>
    <name evidence="5" type="ORF">E6H03_05325</name>
</gene>